<evidence type="ECO:0000256" key="1">
    <source>
        <dbReference type="SAM" id="Coils"/>
    </source>
</evidence>
<dbReference type="EMBL" id="JARQZJ010000094">
    <property type="protein sequence ID" value="KAK9885012.1"/>
    <property type="molecule type" value="Genomic_DNA"/>
</dbReference>
<evidence type="ECO:0000313" key="3">
    <source>
        <dbReference type="Proteomes" id="UP001431783"/>
    </source>
</evidence>
<sequence length="110" mass="13130">MQEENFKLKQFIDSIETENASLKENTEKEVMRLNAEITERYSYINRMQKANTGYENAMDEAEQEYIDDIQKMKITLTGDKKVIIKWKNRCTQQELRLKDLTDESNENRAK</sequence>
<comment type="caution">
    <text evidence="2">The sequence shown here is derived from an EMBL/GenBank/DDBJ whole genome shotgun (WGS) entry which is preliminary data.</text>
</comment>
<evidence type="ECO:0000313" key="2">
    <source>
        <dbReference type="EMBL" id="KAK9885012.1"/>
    </source>
</evidence>
<proteinExistence type="predicted"/>
<dbReference type="Proteomes" id="UP001431783">
    <property type="component" value="Unassembled WGS sequence"/>
</dbReference>
<reference evidence="2 3" key="1">
    <citation type="submission" date="2023-03" db="EMBL/GenBank/DDBJ databases">
        <title>Genome insight into feeding habits of ladybird beetles.</title>
        <authorList>
            <person name="Li H.-S."/>
            <person name="Huang Y.-H."/>
            <person name="Pang H."/>
        </authorList>
    </citation>
    <scope>NUCLEOTIDE SEQUENCE [LARGE SCALE GENOMIC DNA]</scope>
    <source>
        <strain evidence="2">SYSU_2023b</strain>
        <tissue evidence="2">Whole body</tissue>
    </source>
</reference>
<name>A0AAW1UN93_9CUCU</name>
<accession>A0AAW1UN93</accession>
<keyword evidence="1" id="KW-0175">Coiled coil</keyword>
<organism evidence="2 3">
    <name type="scientific">Henosepilachna vigintioctopunctata</name>
    <dbReference type="NCBI Taxonomy" id="420089"/>
    <lineage>
        <taxon>Eukaryota</taxon>
        <taxon>Metazoa</taxon>
        <taxon>Ecdysozoa</taxon>
        <taxon>Arthropoda</taxon>
        <taxon>Hexapoda</taxon>
        <taxon>Insecta</taxon>
        <taxon>Pterygota</taxon>
        <taxon>Neoptera</taxon>
        <taxon>Endopterygota</taxon>
        <taxon>Coleoptera</taxon>
        <taxon>Polyphaga</taxon>
        <taxon>Cucujiformia</taxon>
        <taxon>Coccinelloidea</taxon>
        <taxon>Coccinellidae</taxon>
        <taxon>Epilachninae</taxon>
        <taxon>Epilachnini</taxon>
        <taxon>Henosepilachna</taxon>
    </lineage>
</organism>
<protein>
    <submittedName>
        <fullName evidence="2">Uncharacterized protein</fullName>
    </submittedName>
</protein>
<keyword evidence="3" id="KW-1185">Reference proteome</keyword>
<dbReference type="AlphaFoldDB" id="A0AAW1UN93"/>
<feature type="coiled-coil region" evidence="1">
    <location>
        <begin position="44"/>
        <end position="103"/>
    </location>
</feature>
<gene>
    <name evidence="2" type="ORF">WA026_009239</name>
</gene>